<feature type="compositionally biased region" description="Basic and acidic residues" evidence="17">
    <location>
        <begin position="352"/>
        <end position="376"/>
    </location>
</feature>
<keyword evidence="9" id="KW-0677">Repeat</keyword>
<dbReference type="InterPro" id="IPR025875">
    <property type="entry name" value="Leu-rich_rpt_4"/>
</dbReference>
<keyword evidence="12" id="KW-0460">Magnesium</keyword>
<dbReference type="OMA" id="CLICLYD"/>
<dbReference type="GO" id="GO:0007188">
    <property type="term" value="P:adenylate cyclase-modulating G protein-coupled receptor signaling pathway"/>
    <property type="evidence" value="ECO:0007669"/>
    <property type="project" value="EnsemblFungi"/>
</dbReference>
<dbReference type="GO" id="GO:0005524">
    <property type="term" value="F:ATP binding"/>
    <property type="evidence" value="ECO:0007669"/>
    <property type="project" value="UniProtKB-KW"/>
</dbReference>
<dbReference type="GO" id="GO:0046872">
    <property type="term" value="F:metal ion binding"/>
    <property type="evidence" value="ECO:0007669"/>
    <property type="project" value="UniProtKB-KW"/>
</dbReference>
<evidence type="ECO:0000256" key="11">
    <source>
        <dbReference type="ARBA" id="ARBA00022840"/>
    </source>
</evidence>
<evidence type="ECO:0000256" key="7">
    <source>
        <dbReference type="ARBA" id="ARBA00022723"/>
    </source>
</evidence>
<evidence type="ECO:0000256" key="8">
    <source>
        <dbReference type="ARBA" id="ARBA00022729"/>
    </source>
</evidence>
<dbReference type="GO" id="GO:0005789">
    <property type="term" value="C:endoplasmic reticulum membrane"/>
    <property type="evidence" value="ECO:0007669"/>
    <property type="project" value="EnsemblFungi"/>
</dbReference>
<evidence type="ECO:0000259" key="20">
    <source>
        <dbReference type="PROSITE" id="PS51746"/>
    </source>
</evidence>
<evidence type="ECO:0000256" key="10">
    <source>
        <dbReference type="ARBA" id="ARBA00022741"/>
    </source>
</evidence>
<evidence type="ECO:0000256" key="4">
    <source>
        <dbReference type="ARBA" id="ARBA00012201"/>
    </source>
</evidence>
<dbReference type="GeneID" id="34528804"/>
<comment type="similarity">
    <text evidence="3">Belongs to the adenylyl cyclase class-3 family.</text>
</comment>
<dbReference type="GO" id="GO:0005886">
    <property type="term" value="C:plasma membrane"/>
    <property type="evidence" value="ECO:0007669"/>
    <property type="project" value="EnsemblFungi"/>
</dbReference>
<feature type="domain" description="PPM-type phosphatase" evidence="20">
    <location>
        <begin position="1346"/>
        <end position="1613"/>
    </location>
</feature>
<proteinExistence type="inferred from homology"/>
<dbReference type="InterPro" id="IPR000159">
    <property type="entry name" value="RA_dom"/>
</dbReference>
<feature type="compositionally biased region" description="Low complexity" evidence="17">
    <location>
        <begin position="131"/>
        <end position="145"/>
    </location>
</feature>
<dbReference type="InterPro" id="IPR029787">
    <property type="entry name" value="Nucleotide_cyclase"/>
</dbReference>
<dbReference type="FunFam" id="3.30.70.1230:FF:000084">
    <property type="entry name" value="Adenylate cyclase"/>
    <property type="match status" value="1"/>
</dbReference>
<feature type="compositionally biased region" description="Low complexity" evidence="17">
    <location>
        <begin position="566"/>
        <end position="589"/>
    </location>
</feature>
<dbReference type="InterPro" id="IPR001932">
    <property type="entry name" value="PPM-type_phosphatase-like_dom"/>
</dbReference>
<dbReference type="STRING" id="1071383.J7SAT6"/>
<dbReference type="InterPro" id="IPR003591">
    <property type="entry name" value="Leu-rich_rpt_typical-subtyp"/>
</dbReference>
<evidence type="ECO:0000259" key="18">
    <source>
        <dbReference type="PROSITE" id="PS50125"/>
    </source>
</evidence>
<dbReference type="Gene3D" id="3.80.10.10">
    <property type="entry name" value="Ribonuclease Inhibitor"/>
    <property type="match status" value="4"/>
</dbReference>
<evidence type="ECO:0000256" key="14">
    <source>
        <dbReference type="ARBA" id="ARBA00023239"/>
    </source>
</evidence>
<accession>J7SAT6</accession>
<keyword evidence="22" id="KW-1185">Reference proteome</keyword>
<dbReference type="Pfam" id="PF13855">
    <property type="entry name" value="LRR_8"/>
    <property type="match status" value="3"/>
</dbReference>
<protein>
    <recommendedName>
        <fullName evidence="5">Adenylate cyclase</fullName>
        <ecNumber evidence="4">4.6.1.1</ecNumber>
    </recommendedName>
    <alternativeName>
        <fullName evidence="15">ATP pyrophosphate-lyase</fullName>
    </alternativeName>
    <alternativeName>
        <fullName evidence="16">Adenylyl cyclase</fullName>
    </alternativeName>
</protein>
<dbReference type="GO" id="GO:0006171">
    <property type="term" value="P:cAMP biosynthetic process"/>
    <property type="evidence" value="ECO:0007669"/>
    <property type="project" value="UniProtKB-KW"/>
</dbReference>
<feature type="region of interest" description="Disordered" evidence="17">
    <location>
        <begin position="507"/>
        <end position="604"/>
    </location>
</feature>
<dbReference type="GO" id="GO:0046579">
    <property type="term" value="P:positive regulation of Ras protein signal transduction"/>
    <property type="evidence" value="ECO:0007669"/>
    <property type="project" value="EnsemblFungi"/>
</dbReference>
<feature type="region of interest" description="Disordered" evidence="17">
    <location>
        <begin position="302"/>
        <end position="389"/>
    </location>
</feature>
<dbReference type="InterPro" id="IPR050328">
    <property type="entry name" value="Dev_Immune_Receptor"/>
</dbReference>
<keyword evidence="7" id="KW-0479">Metal-binding</keyword>
<evidence type="ECO:0000256" key="1">
    <source>
        <dbReference type="ARBA" id="ARBA00001946"/>
    </source>
</evidence>
<keyword evidence="11" id="KW-0067">ATP-binding</keyword>
<dbReference type="PROSITE" id="PS50125">
    <property type="entry name" value="GUANYLATE_CYCLASE_2"/>
    <property type="match status" value="1"/>
</dbReference>
<dbReference type="eggNOG" id="KOG0618">
    <property type="taxonomic scope" value="Eukaryota"/>
</dbReference>
<feature type="compositionally biased region" description="Low complexity" evidence="17">
    <location>
        <begin position="305"/>
        <end position="322"/>
    </location>
</feature>
<dbReference type="SUPFAM" id="SSF55073">
    <property type="entry name" value="Nucleotide cyclase"/>
    <property type="match status" value="1"/>
</dbReference>
<dbReference type="KEGG" id="kng:KNAG_0M01710"/>
<dbReference type="SMART" id="SM00332">
    <property type="entry name" value="PP2Cc"/>
    <property type="match status" value="1"/>
</dbReference>
<dbReference type="InterPro" id="IPR055071">
    <property type="entry name" value="RA_PHLPP-like"/>
</dbReference>
<evidence type="ECO:0000256" key="2">
    <source>
        <dbReference type="ARBA" id="ARBA00003896"/>
    </source>
</evidence>
<sequence length="2011" mass="224956">MPGRNSTDGTSIHKVHSVGAQELDQQHQQQQKLSPANSRFDRSVHDDKPRFRYGYDDDVASSQTQDNARRRRSIYDSLGVLRTSSNESSVNSNDERETKSLKSVRSSRYQQPELQKTQKVETKTKGGPNFLKKTLSTLSLSSAAAPDDESASSHAPRKSHHTHGEPLQSKRSAAATGLLHSGESVPPPRKTSFASNLFKRLSGSSPHSNKLGRPSKSKITPTTSNQVPMHTPLEEAEADNPDYIGPQNPNTSATKVPRRGSKDSIFPLVENVPHHIRSKIGDIQEDMNGLIAEVPRLKRNHTSASGASLSSTNINSSSKVPSVGSQLNSVDSGSNPSMSSGKMQTSRRHSAVSKERDPYTLKFKEPGELPSEKQRSVSDGNIGPEVVEGQNNKRPSVVLTESGLFPLDTNLDDLTDITKTVEAREDKIPDIHTKKREPSLEGMPEDPHVWEDNPLEPIRSASALNFRAVESEEAKKIFPPNIIDPQSTHWVAPESWDVDIAVKQKKKARAKSKRKHERATAATGGSVSSKSVNRIKNGLVMTPSRQNEEGNEDADDSDLIDNIEYSSGEDTSSSLTSTSSSNSASCASSDGEFDNGPCSGDKKLDEDKVGKFDISGRTFSSVNLASVDKSPSAVNVLNLDDERSDKVEYELERYYKDYSDLDIKKHYAIRVFNVDDTFTTLMCTPGTTVEEMIPTLKKKFNITSKSSYQISLRVGKLAKILKPTSKPIFIERKLLLLNGYRKSDPLHIIGIEDLSFVFKFLFHPVTPSHFTAEQELRLLRSDFVHVDLRNMDLTTPPIIFYQHTSEIESLDVSNNANIFLPLEFIESTIKLMSLRMVNVRASKFPVNVTEAYKLVSLELQRNFIKKVPKTISKLGNLTILNLQCNELDRLPKGFAQLKNLQLLDLSSNKFVEYPEVINNCVNLLQVDLSYNKIYKIPASINKLVKLVKMNLSHNKLNELEDISGMKNLRTLTLPHNRITQVKTMSESLQNLYLTDNRISNFEDKLPKLRSLDLQENPITSISVKDCYPTNMTSLSLRKAQLASIPGELFTELSSLEKLELNDNNLSRLPKEISLLSRLVYLSVSRNKLECLPPELSKLKSLRTLDLHSNNIRDFFEGMEEIELTSLNISSNVLGTTTMEGSFFDNMLAGSKLSKSLFFLSAADNQFGDDMWPLFNSFSKLQKLNLSYNNMTDISQMHLTDLTELYFSGNKLSTLPGEVVSKWKQLKTLMLNGNQLLTLPSELSLLTQLTAFDVGSNKLKYNISNYLFDWNWRNNKELKYLNFSGNRKFEIRGSLVHELNADLSDLTVLPHLKELGLMDVTLNTTKVPDESSNFRLRTTVSTINGMRYGVADTLGQRDHVSSRDVTFDKFRGNDDECLLCLHDSKNQTSDYGHNISGIVRDIYDKILIRQLEKYGDQKDEDVKKALRFSFLQLNKEINNMLSSVDSGANIENLTAADLLSGACSTVIFIKGNKLYASNLGDCMAVLSKNNGDYQKLTKQHLPTKREEYERIRISGGYVNNGKLDGVADVSRAVGFFDLLPHIHASPDTSVITLSKTDEMLIIATHTLWDYTDIETACDIARENRLEPMLAAEAMKDHAIAYGCQENITILCLALDKSTEGSLNKNSLMTRRSTFEDAALRRLQPEISPPTGNVAVVFTDIKNSTVLWELFPNAMRTAIKTHNDLMRRQLRIYGGYEVKTEGDAFMVTFPTPTGALAWCLSVQSKLLDCQWPEEITSIQDGCTVTDNEGRVIYQGLSVRMGIHWGYPVTELDLVTQRMDYLGPVVNKAARVSSVADGGQITLSSDFMSEFNKIMKCHEAVVKDGMPLREVYREQIIGEVLEREIAMLEGSGWEFFVLGEKKLKGLETKEFITIVYPQALASRHEFASEDDQSKAIDEELLFRLRTTSNRLECILSVVSGGSLELEHAKSGITFNTLDSNSRTSIMGSASEKDVMLFLDHLVTRIESSVALLQLRQKVTTGLHLYNNIRGKKQLSVFELIDKLLEEVPGNDLTI</sequence>
<dbReference type="SUPFAM" id="SSF81606">
    <property type="entry name" value="PP2C-like"/>
    <property type="match status" value="1"/>
</dbReference>
<dbReference type="RefSeq" id="XP_022467268.1">
    <property type="nucleotide sequence ID" value="XM_022611032.1"/>
</dbReference>
<evidence type="ECO:0000256" key="6">
    <source>
        <dbReference type="ARBA" id="ARBA00022614"/>
    </source>
</evidence>
<dbReference type="SMART" id="SM00365">
    <property type="entry name" value="LRR_SD22"/>
    <property type="match status" value="10"/>
</dbReference>
<feature type="region of interest" description="Disordered" evidence="17">
    <location>
        <begin position="1"/>
        <end position="262"/>
    </location>
</feature>
<evidence type="ECO:0000256" key="12">
    <source>
        <dbReference type="ARBA" id="ARBA00022842"/>
    </source>
</evidence>
<feature type="compositionally biased region" description="Polar residues" evidence="17">
    <location>
        <begin position="323"/>
        <end position="344"/>
    </location>
</feature>
<dbReference type="Gene3D" id="3.60.40.10">
    <property type="entry name" value="PPM-type phosphatase domain"/>
    <property type="match status" value="1"/>
</dbReference>
<feature type="compositionally biased region" description="Acidic residues" evidence="17">
    <location>
        <begin position="549"/>
        <end position="561"/>
    </location>
</feature>
<reference evidence="21 22" key="1">
    <citation type="journal article" date="2011" name="Proc. Natl. Acad. Sci. U.S.A.">
        <title>Evolutionary erosion of yeast sex chromosomes by mating-type switching accidents.</title>
        <authorList>
            <person name="Gordon J.L."/>
            <person name="Armisen D."/>
            <person name="Proux-Wera E."/>
            <person name="Oheigeartaigh S.S."/>
            <person name="Byrne K.P."/>
            <person name="Wolfe K.H."/>
        </authorList>
    </citation>
    <scope>NUCLEOTIDE SEQUENCE [LARGE SCALE GENOMIC DNA]</scope>
    <source>
        <strain evidence="22">ATCC MYA-139 / BCRC 22969 / CBS 8797 / CCRC 22969 / KCTC 17520 / NBRC 10181 / NCYC 3082</strain>
    </source>
</reference>
<dbReference type="CDD" id="cd01775">
    <property type="entry name" value="RA_PHLPP_like"/>
    <property type="match status" value="1"/>
</dbReference>
<dbReference type="InterPro" id="IPR001054">
    <property type="entry name" value="A/G_cyclase"/>
</dbReference>
<comment type="function">
    <text evidence="2">Plays essential roles in regulation of cellular metabolism by catalyzing the synthesis of a second messenger, cAMP.</text>
</comment>
<dbReference type="PANTHER" id="PTHR24373:SF275">
    <property type="entry name" value="TIR DOMAIN-CONTAINING PROTEIN"/>
    <property type="match status" value="1"/>
</dbReference>
<evidence type="ECO:0000313" key="22">
    <source>
        <dbReference type="Proteomes" id="UP000006310"/>
    </source>
</evidence>
<evidence type="ECO:0000256" key="17">
    <source>
        <dbReference type="SAM" id="MobiDB-lite"/>
    </source>
</evidence>
<dbReference type="InterPro" id="IPR048580">
    <property type="entry name" value="CYAA_C"/>
</dbReference>
<dbReference type="Pfam" id="PF23010">
    <property type="entry name" value="RA_3"/>
    <property type="match status" value="1"/>
</dbReference>
<dbReference type="GO" id="GO:0007265">
    <property type="term" value="P:Ras protein signal transduction"/>
    <property type="evidence" value="ECO:0007669"/>
    <property type="project" value="EnsemblFungi"/>
</dbReference>
<keyword evidence="14" id="KW-0456">Lyase</keyword>
<evidence type="ECO:0000256" key="5">
    <source>
        <dbReference type="ARBA" id="ARBA00021420"/>
    </source>
</evidence>
<dbReference type="EC" id="4.6.1.1" evidence="4"/>
<evidence type="ECO:0000256" key="9">
    <source>
        <dbReference type="ARBA" id="ARBA00022737"/>
    </source>
</evidence>
<feature type="compositionally biased region" description="Basic and acidic residues" evidence="17">
    <location>
        <begin position="39"/>
        <end position="55"/>
    </location>
</feature>
<evidence type="ECO:0000256" key="16">
    <source>
        <dbReference type="ARBA" id="ARBA00032637"/>
    </source>
</evidence>
<dbReference type="Pfam" id="PF12799">
    <property type="entry name" value="LRR_4"/>
    <property type="match status" value="1"/>
</dbReference>
<feature type="compositionally biased region" description="Polar residues" evidence="17">
    <location>
        <begin position="217"/>
        <end position="228"/>
    </location>
</feature>
<dbReference type="Gene3D" id="3.30.70.1230">
    <property type="entry name" value="Nucleotide cyclase"/>
    <property type="match status" value="1"/>
</dbReference>
<dbReference type="PROSITE" id="PS51450">
    <property type="entry name" value="LRR"/>
    <property type="match status" value="6"/>
</dbReference>
<dbReference type="SMART" id="SM00314">
    <property type="entry name" value="RA"/>
    <property type="match status" value="1"/>
</dbReference>
<keyword evidence="8" id="KW-0732">Signal</keyword>
<dbReference type="InterPro" id="IPR032675">
    <property type="entry name" value="LRR_dom_sf"/>
</dbReference>
<gene>
    <name evidence="21" type="primary">KNAG0M01710</name>
    <name evidence="21" type="ordered locus">KNAG_0M01710</name>
</gene>
<feature type="compositionally biased region" description="Polar residues" evidence="17">
    <location>
        <begin position="1"/>
        <end position="10"/>
    </location>
</feature>
<keyword evidence="13" id="KW-0115">cAMP biosynthesis</keyword>
<feature type="domain" description="Guanylate cyclase" evidence="18">
    <location>
        <begin position="1653"/>
        <end position="1790"/>
    </location>
</feature>
<dbReference type="SMART" id="SM00044">
    <property type="entry name" value="CYCc"/>
    <property type="match status" value="1"/>
</dbReference>
<evidence type="ECO:0000256" key="13">
    <source>
        <dbReference type="ARBA" id="ARBA00022998"/>
    </source>
</evidence>
<dbReference type="SMART" id="SM00364">
    <property type="entry name" value="LRR_BAC"/>
    <property type="match status" value="7"/>
</dbReference>
<dbReference type="PANTHER" id="PTHR24373">
    <property type="entry name" value="SLIT RELATED LEUCINE-RICH REPEAT NEURONAL PROTEIN"/>
    <property type="match status" value="1"/>
</dbReference>
<evidence type="ECO:0000256" key="15">
    <source>
        <dbReference type="ARBA" id="ARBA00032597"/>
    </source>
</evidence>
<dbReference type="OrthoDB" id="2021138at2759"/>
<feature type="compositionally biased region" description="Polar residues" evidence="17">
    <location>
        <begin position="101"/>
        <end position="115"/>
    </location>
</feature>
<feature type="domain" description="Ras-associating" evidence="19">
    <location>
        <begin position="665"/>
        <end position="744"/>
    </location>
</feature>
<dbReference type="InterPro" id="IPR036457">
    <property type="entry name" value="PPM-type-like_dom_sf"/>
</dbReference>
<dbReference type="InterPro" id="IPR001611">
    <property type="entry name" value="Leu-rich_rpt"/>
</dbReference>
<keyword evidence="10" id="KW-0547">Nucleotide-binding</keyword>
<evidence type="ECO:0000256" key="3">
    <source>
        <dbReference type="ARBA" id="ARBA00005381"/>
    </source>
</evidence>
<feature type="compositionally biased region" description="Basic residues" evidence="17">
    <location>
        <begin position="507"/>
        <end position="517"/>
    </location>
</feature>
<keyword evidence="6" id="KW-0433">Leucine-rich repeat</keyword>
<dbReference type="Pfam" id="PF00211">
    <property type="entry name" value="Guanylate_cyc"/>
    <property type="match status" value="1"/>
</dbReference>
<comment type="cofactor">
    <cofactor evidence="1">
        <name>Mg(2+)</name>
        <dbReference type="ChEBI" id="CHEBI:18420"/>
    </cofactor>
</comment>
<dbReference type="Pfam" id="PF21187">
    <property type="entry name" value="CYAA_C"/>
    <property type="match status" value="1"/>
</dbReference>
<feature type="compositionally biased region" description="Polar residues" evidence="17">
    <location>
        <begin position="523"/>
        <end position="534"/>
    </location>
</feature>
<dbReference type="GO" id="GO:0005739">
    <property type="term" value="C:mitochondrion"/>
    <property type="evidence" value="ECO:0007669"/>
    <property type="project" value="EnsemblFungi"/>
</dbReference>
<dbReference type="GO" id="GO:0004016">
    <property type="term" value="F:adenylate cyclase activity"/>
    <property type="evidence" value="ECO:0007669"/>
    <property type="project" value="UniProtKB-EC"/>
</dbReference>
<organism evidence="21 22">
    <name type="scientific">Huiozyma naganishii (strain ATCC MYA-139 / BCRC 22969 / CBS 8797 / KCTC 17520 / NBRC 10181 / NCYC 3082 / Yp74L-3)</name>
    <name type="common">Yeast</name>
    <name type="synonym">Kazachstania naganishii</name>
    <dbReference type="NCBI Taxonomy" id="1071383"/>
    <lineage>
        <taxon>Eukaryota</taxon>
        <taxon>Fungi</taxon>
        <taxon>Dikarya</taxon>
        <taxon>Ascomycota</taxon>
        <taxon>Saccharomycotina</taxon>
        <taxon>Saccharomycetes</taxon>
        <taxon>Saccharomycetales</taxon>
        <taxon>Saccharomycetaceae</taxon>
        <taxon>Huiozyma</taxon>
    </lineage>
</organism>
<dbReference type="SMART" id="SM00369">
    <property type="entry name" value="LRR_TYP"/>
    <property type="match status" value="11"/>
</dbReference>
<dbReference type="HOGENOM" id="CLU_000430_3_0_1"/>
<evidence type="ECO:0000313" key="21">
    <source>
        <dbReference type="EMBL" id="CCK73024.1"/>
    </source>
</evidence>
<dbReference type="Proteomes" id="UP000006310">
    <property type="component" value="Chromosome 13"/>
</dbReference>
<dbReference type="CDD" id="cd00143">
    <property type="entry name" value="PP2Cc"/>
    <property type="match status" value="1"/>
</dbReference>
<dbReference type="EMBL" id="HE978326">
    <property type="protein sequence ID" value="CCK73024.1"/>
    <property type="molecule type" value="Genomic_DNA"/>
</dbReference>
<evidence type="ECO:0000259" key="19">
    <source>
        <dbReference type="PROSITE" id="PS50200"/>
    </source>
</evidence>
<dbReference type="SUPFAM" id="SSF52047">
    <property type="entry name" value="RNI-like"/>
    <property type="match status" value="2"/>
</dbReference>
<dbReference type="PROSITE" id="PS50200">
    <property type="entry name" value="RA"/>
    <property type="match status" value="1"/>
</dbReference>
<name>J7SAT6_HUIN7</name>
<reference evidence="22" key="2">
    <citation type="submission" date="2012-08" db="EMBL/GenBank/DDBJ databases">
        <title>Genome sequence of Kazachstania naganishii.</title>
        <authorList>
            <person name="Gordon J.L."/>
            <person name="Armisen D."/>
            <person name="Proux-Wera E."/>
            <person name="OhEigeartaigh S.S."/>
            <person name="Byrne K.P."/>
            <person name="Wolfe K.H."/>
        </authorList>
    </citation>
    <scope>NUCLEOTIDE SEQUENCE [LARGE SCALE GENOMIC DNA]</scope>
    <source>
        <strain evidence="22">ATCC MYA-139 / BCRC 22969 / CBS 8797 / CCRC 22969 / KCTC 17520 / NBRC 10181 / NCYC 3082</strain>
    </source>
</reference>
<dbReference type="CDD" id="cd07302">
    <property type="entry name" value="CHD"/>
    <property type="match status" value="1"/>
</dbReference>
<dbReference type="Pfam" id="PF00481">
    <property type="entry name" value="PP2C"/>
    <property type="match status" value="1"/>
</dbReference>
<dbReference type="PROSITE" id="PS51746">
    <property type="entry name" value="PPM_2"/>
    <property type="match status" value="1"/>
</dbReference>